<organism evidence="11 12">
    <name type="scientific">Selenomonas ruminantium</name>
    <dbReference type="NCBI Taxonomy" id="971"/>
    <lineage>
        <taxon>Bacteria</taxon>
        <taxon>Bacillati</taxon>
        <taxon>Bacillota</taxon>
        <taxon>Negativicutes</taxon>
        <taxon>Selenomonadales</taxon>
        <taxon>Selenomonadaceae</taxon>
        <taxon>Selenomonas</taxon>
    </lineage>
</organism>
<dbReference type="RefSeq" id="WP_074571748.1">
    <property type="nucleotide sequence ID" value="NZ_FNJQ01000007.1"/>
</dbReference>
<dbReference type="OrthoDB" id="9800814at2"/>
<dbReference type="EMBL" id="FNJQ01000007">
    <property type="protein sequence ID" value="SDP13023.1"/>
    <property type="molecule type" value="Genomic_DNA"/>
</dbReference>
<dbReference type="Gene3D" id="3.30.930.10">
    <property type="entry name" value="Bira Bifunctional Protein, Domain 2"/>
    <property type="match status" value="1"/>
</dbReference>
<dbReference type="SUPFAM" id="SSF55681">
    <property type="entry name" value="Class II aaRS and biotin synthetases"/>
    <property type="match status" value="1"/>
</dbReference>
<comment type="function">
    <text evidence="7 8">Required for the first step of histidine biosynthesis. May allow the feedback regulation of ATP phosphoribosyltransferase activity by histidine.</text>
</comment>
<evidence type="ECO:0000256" key="5">
    <source>
        <dbReference type="ARBA" id="ARBA00020397"/>
    </source>
</evidence>
<dbReference type="Pfam" id="PF13393">
    <property type="entry name" value="tRNA-synt_His"/>
    <property type="match status" value="1"/>
</dbReference>
<dbReference type="HAMAP" id="MF_00125">
    <property type="entry name" value="HisZ"/>
    <property type="match status" value="1"/>
</dbReference>
<proteinExistence type="inferred from homology"/>
<dbReference type="GO" id="GO:0140096">
    <property type="term" value="F:catalytic activity, acting on a protein"/>
    <property type="evidence" value="ECO:0007669"/>
    <property type="project" value="UniProtKB-ARBA"/>
</dbReference>
<dbReference type="NCBIfam" id="TIGR00443">
    <property type="entry name" value="hisZ_biosyn_reg"/>
    <property type="match status" value="1"/>
</dbReference>
<accession>A0A1H0Q6P7</accession>
<dbReference type="InterPro" id="IPR004517">
    <property type="entry name" value="HisZ"/>
</dbReference>
<dbReference type="PROSITE" id="PS50862">
    <property type="entry name" value="AA_TRNA_LIGASE_II"/>
    <property type="match status" value="1"/>
</dbReference>
<evidence type="ECO:0000256" key="7">
    <source>
        <dbReference type="ARBA" id="ARBA00025246"/>
    </source>
</evidence>
<feature type="binding site" evidence="9">
    <location>
        <begin position="83"/>
        <end position="85"/>
    </location>
    <ligand>
        <name>L-histidine</name>
        <dbReference type="ChEBI" id="CHEBI:57595"/>
    </ligand>
</feature>
<dbReference type="GO" id="GO:0004821">
    <property type="term" value="F:histidine-tRNA ligase activity"/>
    <property type="evidence" value="ECO:0007669"/>
    <property type="project" value="TreeGrafter"/>
</dbReference>
<keyword evidence="8" id="KW-0368">Histidine biosynthesis</keyword>
<dbReference type="InterPro" id="IPR006195">
    <property type="entry name" value="aa-tRNA-synth_II"/>
</dbReference>
<dbReference type="PANTHER" id="PTHR43707">
    <property type="entry name" value="HISTIDYL-TRNA SYNTHETASE"/>
    <property type="match status" value="1"/>
</dbReference>
<evidence type="ECO:0000256" key="3">
    <source>
        <dbReference type="ARBA" id="ARBA00005539"/>
    </source>
</evidence>
<protein>
    <recommendedName>
        <fullName evidence="5 8">ATP phosphoribosyltransferase regulatory subunit</fullName>
    </recommendedName>
</protein>
<evidence type="ECO:0000256" key="9">
    <source>
        <dbReference type="PIRSR" id="PIRSR001549-1"/>
    </source>
</evidence>
<evidence type="ECO:0000256" key="2">
    <source>
        <dbReference type="ARBA" id="ARBA00004667"/>
    </source>
</evidence>
<dbReference type="InterPro" id="IPR045864">
    <property type="entry name" value="aa-tRNA-synth_II/BPL/LPL"/>
</dbReference>
<dbReference type="CDD" id="cd00773">
    <property type="entry name" value="HisRS-like_core"/>
    <property type="match status" value="1"/>
</dbReference>
<evidence type="ECO:0000313" key="12">
    <source>
        <dbReference type="Proteomes" id="UP000182412"/>
    </source>
</evidence>
<keyword evidence="11" id="KW-0808">Transferase</keyword>
<dbReference type="GO" id="GO:0016757">
    <property type="term" value="F:glycosyltransferase activity"/>
    <property type="evidence" value="ECO:0007669"/>
    <property type="project" value="UniProtKB-KW"/>
</dbReference>
<dbReference type="PANTHER" id="PTHR43707:SF1">
    <property type="entry name" value="HISTIDINE--TRNA LIGASE, MITOCHONDRIAL-RELATED"/>
    <property type="match status" value="1"/>
</dbReference>
<feature type="binding site" evidence="9">
    <location>
        <position position="272"/>
    </location>
    <ligand>
        <name>L-histidine</name>
        <dbReference type="ChEBI" id="CHEBI:57595"/>
    </ligand>
</feature>
<dbReference type="GO" id="GO:0006427">
    <property type="term" value="P:histidyl-tRNA aminoacylation"/>
    <property type="evidence" value="ECO:0007669"/>
    <property type="project" value="TreeGrafter"/>
</dbReference>
<keyword evidence="6 8" id="KW-0963">Cytoplasm</keyword>
<evidence type="ECO:0000256" key="6">
    <source>
        <dbReference type="ARBA" id="ARBA00022490"/>
    </source>
</evidence>
<dbReference type="UniPathway" id="UPA00031">
    <property type="reaction ID" value="UER00006"/>
</dbReference>
<comment type="pathway">
    <text evidence="2 8">Amino-acid biosynthesis; L-histidine biosynthesis; L-histidine from 5-phospho-alpha-D-ribose 1-diphosphate: step 1/9.</text>
</comment>
<dbReference type="InterPro" id="IPR041715">
    <property type="entry name" value="HisRS-like_core"/>
</dbReference>
<comment type="subcellular location">
    <subcellularLocation>
        <location evidence="1 8">Cytoplasm</location>
    </subcellularLocation>
</comment>
<feature type="binding site" evidence="9">
    <location>
        <position position="131"/>
    </location>
    <ligand>
        <name>L-histidine</name>
        <dbReference type="ChEBI" id="CHEBI:57595"/>
    </ligand>
</feature>
<comment type="similarity">
    <text evidence="3 8">Belongs to the class-II aminoacyl-tRNA synthetase family. HisZ subfamily.</text>
</comment>
<feature type="binding site" evidence="9">
    <location>
        <position position="113"/>
    </location>
    <ligand>
        <name>L-histidine</name>
        <dbReference type="ChEBI" id="CHEBI:57595"/>
    </ligand>
</feature>
<evidence type="ECO:0000313" key="11">
    <source>
        <dbReference type="EMBL" id="SDP13023.1"/>
    </source>
</evidence>
<gene>
    <name evidence="8" type="primary">hisZ</name>
    <name evidence="11" type="ORF">SAMN05216366_10723</name>
</gene>
<feature type="binding site" evidence="9">
    <location>
        <position position="127"/>
    </location>
    <ligand>
        <name>L-histidine</name>
        <dbReference type="ChEBI" id="CHEBI:57595"/>
    </ligand>
</feature>
<comment type="subunit">
    <text evidence="4 8">Heteromultimer composed of HisG and HisZ subunits.</text>
</comment>
<dbReference type="InterPro" id="IPR004516">
    <property type="entry name" value="HisRS/HisZ"/>
</dbReference>
<dbReference type="GO" id="GO:0000105">
    <property type="term" value="P:L-histidine biosynthetic process"/>
    <property type="evidence" value="ECO:0007669"/>
    <property type="project" value="UniProtKB-UniRule"/>
</dbReference>
<keyword evidence="8" id="KW-0028">Amino-acid biosynthesis</keyword>
<dbReference type="Proteomes" id="UP000182412">
    <property type="component" value="Unassembled WGS sequence"/>
</dbReference>
<sequence length="394" mass="43949">MEKDRSLLKIPYGTRDFLPAEAAGKRVVETRLAKLFSQWGYEEVVTPSIEYLDTLSLGGSKSIGNHLFKLFDRENKTVALRHEMTTPIARLVSTRLQDSPLPLKLSYISSVFRYEQTQAGRQCEFYQAGVELMGPGSPATDAEVVALAVTGLLRSGLTEFTVCLGQVEFLNGILNQYRLSEQEQAELKEAMERRNLVELNQLVDELSLPENAKQVLKNLPLLNGGEELLKNAYDLALNEQSRRALDNLAEIYRLLKAYKVEKYVRFDLGIIRDFSYYTGMVFEVYAPGLGYPLCGGGRYDHLLADFGTACPATGFALGIERILLAIERQKLPMHSLPRDVYVGYAPGKEVAAIERAAALREQGKSVELAVSSQSEAMAKESQQLKNYAALEYLA</sequence>
<dbReference type="AlphaFoldDB" id="A0A1H0Q6P7"/>
<evidence type="ECO:0000259" key="10">
    <source>
        <dbReference type="PROSITE" id="PS50862"/>
    </source>
</evidence>
<comment type="miscellaneous">
    <text evidence="8">This function is generally fulfilled by the C-terminal part of HisG, which is missing in some bacteria such as this one.</text>
</comment>
<evidence type="ECO:0000256" key="4">
    <source>
        <dbReference type="ARBA" id="ARBA00011496"/>
    </source>
</evidence>
<evidence type="ECO:0000256" key="1">
    <source>
        <dbReference type="ARBA" id="ARBA00004496"/>
    </source>
</evidence>
<feature type="domain" description="Aminoacyl-transfer RNA synthetases class-II family profile" evidence="10">
    <location>
        <begin position="28"/>
        <end position="337"/>
    </location>
</feature>
<dbReference type="PIRSF" id="PIRSF001549">
    <property type="entry name" value="His-tRNA_synth"/>
    <property type="match status" value="1"/>
</dbReference>
<evidence type="ECO:0000256" key="8">
    <source>
        <dbReference type="HAMAP-Rule" id="MF_00125"/>
    </source>
</evidence>
<dbReference type="GO" id="GO:0005737">
    <property type="term" value="C:cytoplasm"/>
    <property type="evidence" value="ECO:0007669"/>
    <property type="project" value="UniProtKB-SubCell"/>
</dbReference>
<reference evidence="11 12" key="1">
    <citation type="submission" date="2016-10" db="EMBL/GenBank/DDBJ databases">
        <authorList>
            <person name="de Groot N.N."/>
        </authorList>
    </citation>
    <scope>NUCLEOTIDE SEQUENCE [LARGE SCALE GENOMIC DNA]</scope>
    <source>
        <strain evidence="11 12">S137</strain>
    </source>
</reference>
<name>A0A1H0Q6P7_SELRU</name>
<feature type="binding site" evidence="9">
    <location>
        <begin position="276"/>
        <end position="277"/>
    </location>
    <ligand>
        <name>L-histidine</name>
        <dbReference type="ChEBI" id="CHEBI:57595"/>
    </ligand>
</feature>
<keyword evidence="11" id="KW-0328">Glycosyltransferase</keyword>